<reference evidence="3 4" key="1">
    <citation type="submission" date="2024-09" db="EMBL/GenBank/DDBJ databases">
        <authorList>
            <person name="Sun Q."/>
            <person name="Mori K."/>
        </authorList>
    </citation>
    <scope>NUCLEOTIDE SEQUENCE [LARGE SCALE GENOMIC DNA]</scope>
    <source>
        <strain evidence="3 4">TISTR 1856</strain>
    </source>
</reference>
<comment type="caution">
    <text evidence="3">The sequence shown here is derived from an EMBL/GenBank/DDBJ whole genome shotgun (WGS) entry which is preliminary data.</text>
</comment>
<dbReference type="Pfam" id="PF01575">
    <property type="entry name" value="MaoC_dehydratas"/>
    <property type="match status" value="1"/>
</dbReference>
<keyword evidence="4" id="KW-1185">Reference proteome</keyword>
<evidence type="ECO:0000313" key="4">
    <source>
        <dbReference type="Proteomes" id="UP001589748"/>
    </source>
</evidence>
<dbReference type="RefSeq" id="WP_380139131.1">
    <property type="nucleotide sequence ID" value="NZ_JBHLUI010000010.1"/>
</dbReference>
<dbReference type="Gene3D" id="3.10.129.10">
    <property type="entry name" value="Hotdog Thioesterase"/>
    <property type="match status" value="1"/>
</dbReference>
<evidence type="ECO:0000259" key="2">
    <source>
        <dbReference type="Pfam" id="PF01575"/>
    </source>
</evidence>
<gene>
    <name evidence="3" type="ORF">ACFFVI_10520</name>
</gene>
<dbReference type="Proteomes" id="UP001589748">
    <property type="component" value="Unassembled WGS sequence"/>
</dbReference>
<comment type="similarity">
    <text evidence="1">Belongs to the enoyl-CoA hydratase/isomerase family.</text>
</comment>
<sequence>MSAEAGPARTFESLAVGDALPVVEQRLTRADLKAYADASGDQNPIHQDEAVATSVGLPDVIAHGMLTMGLAGSAVEAWAGAGADAVQSFTTKFTAPVVVPAGVEAVVSIGGSVTALDADARTATVEVSVTHEGAKVLGRARAVVRFA</sequence>
<accession>A0ABV5LTH7</accession>
<dbReference type="SUPFAM" id="SSF54637">
    <property type="entry name" value="Thioesterase/thiol ester dehydrase-isomerase"/>
    <property type="match status" value="1"/>
</dbReference>
<proteinExistence type="inferred from homology"/>
<dbReference type="PRINTS" id="PR01483">
    <property type="entry name" value="FASYNTHASE"/>
</dbReference>
<organism evidence="3 4">
    <name type="scientific">Kineococcus gynurae</name>
    <dbReference type="NCBI Taxonomy" id="452979"/>
    <lineage>
        <taxon>Bacteria</taxon>
        <taxon>Bacillati</taxon>
        <taxon>Actinomycetota</taxon>
        <taxon>Actinomycetes</taxon>
        <taxon>Kineosporiales</taxon>
        <taxon>Kineosporiaceae</taxon>
        <taxon>Kineococcus</taxon>
    </lineage>
</organism>
<dbReference type="PANTHER" id="PTHR43841">
    <property type="entry name" value="3-HYDROXYACYL-THIOESTER DEHYDRATASE HTDX-RELATED"/>
    <property type="match status" value="1"/>
</dbReference>
<evidence type="ECO:0000256" key="1">
    <source>
        <dbReference type="ARBA" id="ARBA00005254"/>
    </source>
</evidence>
<protein>
    <submittedName>
        <fullName evidence="3">MaoC/PaaZ C-terminal domain-containing protein</fullName>
    </submittedName>
</protein>
<dbReference type="InterPro" id="IPR003965">
    <property type="entry name" value="Fatty_acid_synthase"/>
</dbReference>
<evidence type="ECO:0000313" key="3">
    <source>
        <dbReference type="EMBL" id="MFB9377406.1"/>
    </source>
</evidence>
<dbReference type="PANTHER" id="PTHR43841:SF3">
    <property type="entry name" value="(3R)-HYDROXYACYL-ACP DEHYDRATASE SUBUNIT HADB"/>
    <property type="match status" value="1"/>
</dbReference>
<dbReference type="EMBL" id="JBHMDM010000005">
    <property type="protein sequence ID" value="MFB9377406.1"/>
    <property type="molecule type" value="Genomic_DNA"/>
</dbReference>
<feature type="domain" description="MaoC-like" evidence="2">
    <location>
        <begin position="23"/>
        <end position="126"/>
    </location>
</feature>
<dbReference type="InterPro" id="IPR029069">
    <property type="entry name" value="HotDog_dom_sf"/>
</dbReference>
<name>A0ABV5LTH7_9ACTN</name>
<dbReference type="InterPro" id="IPR002539">
    <property type="entry name" value="MaoC-like_dom"/>
</dbReference>